<accession>A0AAW0I5M2</accession>
<evidence type="ECO:0000313" key="3">
    <source>
        <dbReference type="Proteomes" id="UP001488838"/>
    </source>
</evidence>
<keyword evidence="3" id="KW-1185">Reference proteome</keyword>
<sequence>MPRLHPTVCLWVFVIHDTPQDLESGQQLHHSNPAVRQAQLGISANGSKCGSLKSYPDIQTANAHKRHSNWELERCLLVRLAEGSETGGPRRPQQKSRRNKSQHLYPSPDAILQWSPEGGGWEDMLCPELNYCRLNLEHCTCFASVQNFFFQQIGPRQTPELFNIGAQRMSAKATAMWTEMISNHNKHSQRGRKMCFITATGSEVDGDCLTKQGPGSRLQ</sequence>
<feature type="compositionally biased region" description="Basic residues" evidence="1">
    <location>
        <begin position="92"/>
        <end position="101"/>
    </location>
</feature>
<feature type="region of interest" description="Disordered" evidence="1">
    <location>
        <begin position="83"/>
        <end position="106"/>
    </location>
</feature>
<organism evidence="2 3">
    <name type="scientific">Myodes glareolus</name>
    <name type="common">Bank vole</name>
    <name type="synonym">Clethrionomys glareolus</name>
    <dbReference type="NCBI Taxonomy" id="447135"/>
    <lineage>
        <taxon>Eukaryota</taxon>
        <taxon>Metazoa</taxon>
        <taxon>Chordata</taxon>
        <taxon>Craniata</taxon>
        <taxon>Vertebrata</taxon>
        <taxon>Euteleostomi</taxon>
        <taxon>Mammalia</taxon>
        <taxon>Eutheria</taxon>
        <taxon>Euarchontoglires</taxon>
        <taxon>Glires</taxon>
        <taxon>Rodentia</taxon>
        <taxon>Myomorpha</taxon>
        <taxon>Muroidea</taxon>
        <taxon>Cricetidae</taxon>
        <taxon>Arvicolinae</taxon>
        <taxon>Myodes</taxon>
    </lineage>
</organism>
<reference evidence="2 3" key="1">
    <citation type="journal article" date="2023" name="bioRxiv">
        <title>Conserved and derived expression patterns and positive selection on dental genes reveal complex evolutionary context of ever-growing rodent molars.</title>
        <authorList>
            <person name="Calamari Z.T."/>
            <person name="Song A."/>
            <person name="Cohen E."/>
            <person name="Akter M."/>
            <person name="Roy R.D."/>
            <person name="Hallikas O."/>
            <person name="Christensen M.M."/>
            <person name="Li P."/>
            <person name="Marangoni P."/>
            <person name="Jernvall J."/>
            <person name="Klein O.D."/>
        </authorList>
    </citation>
    <scope>NUCLEOTIDE SEQUENCE [LARGE SCALE GENOMIC DNA]</scope>
    <source>
        <strain evidence="2">V071</strain>
    </source>
</reference>
<gene>
    <name evidence="2" type="ORF">U0070_014994</name>
</gene>
<evidence type="ECO:0000313" key="2">
    <source>
        <dbReference type="EMBL" id="KAK7809398.1"/>
    </source>
</evidence>
<dbReference type="AlphaFoldDB" id="A0AAW0I5M2"/>
<dbReference type="EMBL" id="JBBHLL010000217">
    <property type="protein sequence ID" value="KAK7809398.1"/>
    <property type="molecule type" value="Genomic_DNA"/>
</dbReference>
<protein>
    <submittedName>
        <fullName evidence="2">Uncharacterized protein</fullName>
    </submittedName>
</protein>
<name>A0AAW0I5M2_MYOGA</name>
<evidence type="ECO:0000256" key="1">
    <source>
        <dbReference type="SAM" id="MobiDB-lite"/>
    </source>
</evidence>
<dbReference type="Proteomes" id="UP001488838">
    <property type="component" value="Unassembled WGS sequence"/>
</dbReference>
<comment type="caution">
    <text evidence="2">The sequence shown here is derived from an EMBL/GenBank/DDBJ whole genome shotgun (WGS) entry which is preliminary data.</text>
</comment>
<proteinExistence type="predicted"/>